<comment type="similarity">
    <text evidence="1">Belongs to the actin-binding proteins ADF family.</text>
</comment>
<sequence length="300" mass="31903">MADPALQTLLSTKAALDLGLVTQADFDMVKTSFLRAQQLKAAVDVGVLREEDYEATKSQFLELITGGGGATSSSPTAAPPATAPAWAPPHVQVPAPAPPTLAARPAPSPAPRPASRPQSPVPPMSTTAPPTPGSRAVQHDIPLQLPKIGGTRSKPNGGTSMSGIAVSDDAVNLYYHIRSKSAYRWALWRVDDEGTTVVISAVGPKDSTYAEFLAALPDSDCRYGVFDFQEVMPDGQVLTKLVFLNWAPDVAKVKAKMMYASTKDFFKGLLDGISVEFQASELDDVNEQEVADAVRALKRS</sequence>
<dbReference type="SUPFAM" id="SSF55753">
    <property type="entry name" value="Actin depolymerizing proteins"/>
    <property type="match status" value="1"/>
</dbReference>
<evidence type="ECO:0000313" key="5">
    <source>
        <dbReference type="EMBL" id="JAT73351.1"/>
    </source>
</evidence>
<evidence type="ECO:0000259" key="4">
    <source>
        <dbReference type="PROSITE" id="PS51263"/>
    </source>
</evidence>
<feature type="compositionally biased region" description="Low complexity" evidence="3">
    <location>
        <begin position="83"/>
        <end position="105"/>
    </location>
</feature>
<evidence type="ECO:0000256" key="1">
    <source>
        <dbReference type="ARBA" id="ARBA00006844"/>
    </source>
</evidence>
<evidence type="ECO:0000256" key="3">
    <source>
        <dbReference type="SAM" id="MobiDB-lite"/>
    </source>
</evidence>
<dbReference type="GO" id="GO:0030042">
    <property type="term" value="P:actin filament depolymerization"/>
    <property type="evidence" value="ECO:0007669"/>
    <property type="project" value="InterPro"/>
</dbReference>
<dbReference type="InterPro" id="IPR017904">
    <property type="entry name" value="ADF/Cofilin"/>
</dbReference>
<protein>
    <recommendedName>
        <fullName evidence="4">ADF-H domain-containing protein</fullName>
    </recommendedName>
</protein>
<dbReference type="EMBL" id="GDKF01005271">
    <property type="protein sequence ID" value="JAT73351.1"/>
    <property type="molecule type" value="Transcribed_RNA"/>
</dbReference>
<dbReference type="SMART" id="SM00102">
    <property type="entry name" value="ADF"/>
    <property type="match status" value="1"/>
</dbReference>
<reference evidence="5" key="1">
    <citation type="submission" date="2015-08" db="EMBL/GenBank/DDBJ databases">
        <authorList>
            <person name="Babu N.S."/>
            <person name="Beckwith C.J."/>
            <person name="Beseler K.G."/>
            <person name="Brison A."/>
            <person name="Carone J.V."/>
            <person name="Caskin T.P."/>
            <person name="Diamond M."/>
            <person name="Durham M.E."/>
            <person name="Foxe J.M."/>
            <person name="Go M."/>
            <person name="Henderson B.A."/>
            <person name="Jones I.B."/>
            <person name="McGettigan J.A."/>
            <person name="Micheletti S.J."/>
            <person name="Nasrallah M.E."/>
            <person name="Ortiz D."/>
            <person name="Piller C.R."/>
            <person name="Privatt S.R."/>
            <person name="Schneider S.L."/>
            <person name="Sharp S."/>
            <person name="Smith T.C."/>
            <person name="Stanton J.D."/>
            <person name="Ullery H.E."/>
            <person name="Wilson R.J."/>
            <person name="Serrano M.G."/>
            <person name="Buck G."/>
            <person name="Lee V."/>
            <person name="Wang Y."/>
            <person name="Carvalho R."/>
            <person name="Voegtly L."/>
            <person name="Shi R."/>
            <person name="Duckworth R."/>
            <person name="Johnson A."/>
            <person name="Loviza R."/>
            <person name="Walstead R."/>
            <person name="Shah Z."/>
            <person name="Kiflezghi M."/>
            <person name="Wade K."/>
            <person name="Ball S.L."/>
            <person name="Bradley K.W."/>
            <person name="Asai D.J."/>
            <person name="Bowman C.A."/>
            <person name="Russell D.A."/>
            <person name="Pope W.H."/>
            <person name="Jacobs-Sera D."/>
            <person name="Hendrix R.W."/>
            <person name="Hatfull G.F."/>
        </authorList>
    </citation>
    <scope>NUCLEOTIDE SEQUENCE</scope>
</reference>
<dbReference type="InterPro" id="IPR002108">
    <property type="entry name" value="ADF-H"/>
</dbReference>
<dbReference type="GO" id="GO:0003779">
    <property type="term" value="F:actin binding"/>
    <property type="evidence" value="ECO:0007669"/>
    <property type="project" value="UniProtKB-KW"/>
</dbReference>
<dbReference type="GO" id="GO:0015629">
    <property type="term" value="C:actin cytoskeleton"/>
    <property type="evidence" value="ECO:0007669"/>
    <property type="project" value="InterPro"/>
</dbReference>
<proteinExistence type="inferred from homology"/>
<dbReference type="Gene3D" id="3.40.20.10">
    <property type="entry name" value="Severin"/>
    <property type="match status" value="1"/>
</dbReference>
<dbReference type="Pfam" id="PF00241">
    <property type="entry name" value="Cofilin_ADF"/>
    <property type="match status" value="1"/>
</dbReference>
<keyword evidence="2" id="KW-0009">Actin-binding</keyword>
<feature type="region of interest" description="Disordered" evidence="3">
    <location>
        <begin position="66"/>
        <end position="137"/>
    </location>
</feature>
<dbReference type="PANTHER" id="PTHR11913">
    <property type="entry name" value="COFILIN-RELATED"/>
    <property type="match status" value="1"/>
</dbReference>
<feature type="compositionally biased region" description="Pro residues" evidence="3">
    <location>
        <begin position="106"/>
        <end position="123"/>
    </location>
</feature>
<feature type="domain" description="ADF-H" evidence="4">
    <location>
        <begin position="163"/>
        <end position="295"/>
    </location>
</feature>
<dbReference type="CDD" id="cd11286">
    <property type="entry name" value="ADF_cofilin_like"/>
    <property type="match status" value="1"/>
</dbReference>
<accession>A0A1D2A2P7</accession>
<dbReference type="AlphaFoldDB" id="A0A1D2A2P7"/>
<organism evidence="5">
    <name type="scientific">Auxenochlorella protothecoides</name>
    <name type="common">Green microalga</name>
    <name type="synonym">Chlorella protothecoides</name>
    <dbReference type="NCBI Taxonomy" id="3075"/>
    <lineage>
        <taxon>Eukaryota</taxon>
        <taxon>Viridiplantae</taxon>
        <taxon>Chlorophyta</taxon>
        <taxon>core chlorophytes</taxon>
        <taxon>Trebouxiophyceae</taxon>
        <taxon>Chlorellales</taxon>
        <taxon>Chlorellaceae</taxon>
        <taxon>Auxenochlorella</taxon>
    </lineage>
</organism>
<gene>
    <name evidence="5" type="ORF">g.100906</name>
</gene>
<name>A0A1D2A2P7_AUXPR</name>
<evidence type="ECO:0000256" key="2">
    <source>
        <dbReference type="ARBA" id="ARBA00023203"/>
    </source>
</evidence>
<dbReference type="InterPro" id="IPR029006">
    <property type="entry name" value="ADF-H/Gelsolin-like_dom_sf"/>
</dbReference>
<dbReference type="PROSITE" id="PS51263">
    <property type="entry name" value="ADF_H"/>
    <property type="match status" value="1"/>
</dbReference>